<accession>A0A2K8YYZ1</accession>
<keyword evidence="10" id="KW-0067">ATP-binding</keyword>
<dbReference type="Gene3D" id="1.10.287.130">
    <property type="match status" value="1"/>
</dbReference>
<feature type="domain" description="HPt" evidence="22">
    <location>
        <begin position="1211"/>
        <end position="1302"/>
    </location>
</feature>
<dbReference type="InterPro" id="IPR003594">
    <property type="entry name" value="HATPase_dom"/>
</dbReference>
<dbReference type="Pfam" id="PF02518">
    <property type="entry name" value="HATPase_c"/>
    <property type="match status" value="1"/>
</dbReference>
<dbReference type="InterPro" id="IPR005467">
    <property type="entry name" value="His_kinase_dom"/>
</dbReference>
<dbReference type="Pfam" id="PF00512">
    <property type="entry name" value="HisKA"/>
    <property type="match status" value="1"/>
</dbReference>
<dbReference type="PROSITE" id="PS50110">
    <property type="entry name" value="RESPONSE_REGULATORY"/>
    <property type="match status" value="2"/>
</dbReference>
<evidence type="ECO:0000256" key="8">
    <source>
        <dbReference type="ARBA" id="ARBA00022741"/>
    </source>
</evidence>
<dbReference type="InterPro" id="IPR036890">
    <property type="entry name" value="HATPase_C_sf"/>
</dbReference>
<dbReference type="SMART" id="SM00086">
    <property type="entry name" value="PAC"/>
    <property type="match status" value="3"/>
</dbReference>
<feature type="domain" description="PAS" evidence="20">
    <location>
        <begin position="163"/>
        <end position="233"/>
    </location>
</feature>
<dbReference type="Gene3D" id="3.30.565.10">
    <property type="entry name" value="Histidine kinase-like ATPase, C-terminal domain"/>
    <property type="match status" value="1"/>
</dbReference>
<evidence type="ECO:0000256" key="9">
    <source>
        <dbReference type="ARBA" id="ARBA00022777"/>
    </source>
</evidence>
<dbReference type="InterPro" id="IPR003661">
    <property type="entry name" value="HisK_dim/P_dom"/>
</dbReference>
<keyword evidence="13" id="KW-0472">Membrane</keyword>
<dbReference type="SMART" id="SM00448">
    <property type="entry name" value="REC"/>
    <property type="match status" value="2"/>
</dbReference>
<keyword evidence="12" id="KW-0902">Two-component regulatory system</keyword>
<dbReference type="Pfam" id="PF08448">
    <property type="entry name" value="PAS_4"/>
    <property type="match status" value="2"/>
</dbReference>
<evidence type="ECO:0000313" key="23">
    <source>
        <dbReference type="EMBL" id="AUD02768.1"/>
    </source>
</evidence>
<evidence type="ECO:0000256" key="6">
    <source>
        <dbReference type="ARBA" id="ARBA00022679"/>
    </source>
</evidence>
<dbReference type="RefSeq" id="WP_100988484.1">
    <property type="nucleotide sequence ID" value="NZ_CP025096.1"/>
</dbReference>
<proteinExistence type="predicted"/>
<keyword evidence="6" id="KW-0808">Transferase</keyword>
<dbReference type="InterPro" id="IPR004358">
    <property type="entry name" value="Sig_transdc_His_kin-like_C"/>
</dbReference>
<evidence type="ECO:0000256" key="12">
    <source>
        <dbReference type="ARBA" id="ARBA00023012"/>
    </source>
</evidence>
<dbReference type="GO" id="GO:0005886">
    <property type="term" value="C:plasma membrane"/>
    <property type="evidence" value="ECO:0007669"/>
    <property type="project" value="UniProtKB-SubCell"/>
</dbReference>
<evidence type="ECO:0000313" key="24">
    <source>
        <dbReference type="Proteomes" id="UP000232883"/>
    </source>
</evidence>
<dbReference type="CDD" id="cd17546">
    <property type="entry name" value="REC_hyHK_CKI1_RcsC-like"/>
    <property type="match status" value="2"/>
</dbReference>
<reference evidence="23 24" key="1">
    <citation type="submission" date="2017-11" db="EMBL/GenBank/DDBJ databases">
        <title>Taxonomic description and genome sequences of Spirosoma HA7 sp. nov., isolated from pollen microhabitat of Corylus avellana.</title>
        <authorList>
            <person name="Ambika Manirajan B."/>
            <person name="Suarez C."/>
            <person name="Ratering S."/>
            <person name="Geissler-Plaum R."/>
            <person name="Cardinale M."/>
            <person name="Sylvia S."/>
        </authorList>
    </citation>
    <scope>NUCLEOTIDE SEQUENCE [LARGE SCALE GENOMIC DNA]</scope>
    <source>
        <strain evidence="23 24">HA7</strain>
    </source>
</reference>
<dbReference type="InterPro" id="IPR000700">
    <property type="entry name" value="PAS-assoc_C"/>
</dbReference>
<evidence type="ECO:0000256" key="2">
    <source>
        <dbReference type="ARBA" id="ARBA00004651"/>
    </source>
</evidence>
<dbReference type="SUPFAM" id="SSF55785">
    <property type="entry name" value="PYP-like sensor domain (PAS domain)"/>
    <property type="match status" value="4"/>
</dbReference>
<gene>
    <name evidence="23" type="ORF">CWM47_13560</name>
</gene>
<dbReference type="SMART" id="SM00388">
    <property type="entry name" value="HisKA"/>
    <property type="match status" value="1"/>
</dbReference>
<name>A0A2K8YYZ1_9BACT</name>
<dbReference type="PROSITE" id="PS50894">
    <property type="entry name" value="HPT"/>
    <property type="match status" value="1"/>
</dbReference>
<feature type="modified residue" description="4-aspartylphosphate" evidence="17">
    <location>
        <position position="966"/>
    </location>
</feature>
<evidence type="ECO:0000256" key="17">
    <source>
        <dbReference type="PROSITE-ProRule" id="PRU00169"/>
    </source>
</evidence>
<evidence type="ECO:0000256" key="7">
    <source>
        <dbReference type="ARBA" id="ARBA00022692"/>
    </source>
</evidence>
<sequence>MLFPENEQSRVKALHAYHVLDTLPEKEFDRLTELASLICEMPISLVTLVDDKRQWVKARTGLDLKATERDTSFCQYTILNDSLLEVEDATQDPRFKDNPLVTSDPHIRYYAGYPLTDPEGHSIGAFCVLDFSPRKLTKAQQKALKLLSESAIELIIEHREKQELTYIKSLFSLSNDLICVVGHDGYLKKINPAFQQVLGWDESYLLTTPIQKLVHPEDQAATKQIIAKLTSADQRAVNFVQRFQCKDGMFRDLQWVTTPEPATGNFFAIGRDITEEKQKELRLFHSENKFRSFFENSQGLMCIHDLEGRFLTVNTAGAHALGYHPDELIGQRLADIVPVNQQEGLDAYLETIRKTGKATGLMQTLHKNGSLLMWLFNNILETESDGHSYVIGNAIDISRRHQLEVELKQTTQMLKQTNEVARIGTWEVDVIHNIIIWSAVTRAIHEVGEDFIPTFESALSFLAGKDLELITDAMNRSIAEGVSYDLELQIITATGRNVWVRALGTPEFENGKCKRLFGTFQDIDEKKKAEQALLNEKLRLSAFVEHAPAAVAMFDRDINYIAVSNRWMEDYHLTESVIGLSHYAVFPNQSAEWKAIHARGVAGIVSKKEGDVWRPEGWDHDQHAKWEVRPWYQFDGTVGGIMLFTQDITEAYLQREELTKAKLLAEQASQAKSEFLANMSHEIRTPLNGVIGFTDLVLKTSLNATQHQYLSIVNQSANALLSIINDILDFSKIEAGKLELAIEKADLYEIGSQAADITTYQVQGNEIEMLLNISSDLPRFVYVDSVRLKQILVNLLGNALKFTKKGEIELKISALSNPEQEQVTIRFEVRDTGIGIKEDMQAKIFDAFSQEDPSTTKKYGGTGLGLTISNKLLGLMGSHLQLTSKLGEGSCFFFELTLKAEPGEPIEWRDLDQIRRVLIVDDNEHNRLILRQLFLLKQIVVDEASNGFEALQFIAQGNLYDVILMDYHMPYMDGLETIQKIRTNFSHPFDKQAIILLHSSSDDERIVKASQVLDINHRLMKPVKLDALYHALSRLDQQDDSASQRFIEPEVSVENRILKVLIVEDNQVNQLLAETIVSRIAQNAQIILANNGLEAVQAYEREQPDLILMDIQMPEMNGYESTQRIREMEQNGPKHATILALTAGNVKGERERCLAAGMDDYITKPITEETIIPFFTKWQKIDPPATETNHNVNELDIHLDLKQLQEIAGHNQAFVIELMKVAEHELENSLATLKLQARQGSLTGLNAAGHKLYGTAISAGMPILARLAHEFEYLTDLSSDEVNQMIENIDSEVKLITSLLTY</sequence>
<evidence type="ECO:0000256" key="3">
    <source>
        <dbReference type="ARBA" id="ARBA00012438"/>
    </source>
</evidence>
<comment type="subcellular location">
    <subcellularLocation>
        <location evidence="2">Cell membrane</location>
        <topology evidence="2">Multi-pass membrane protein</topology>
    </subcellularLocation>
</comment>
<dbReference type="EMBL" id="CP025096">
    <property type="protein sequence ID" value="AUD02768.1"/>
    <property type="molecule type" value="Genomic_DNA"/>
</dbReference>
<dbReference type="SUPFAM" id="SSF55874">
    <property type="entry name" value="ATPase domain of HSP90 chaperone/DNA topoisomerase II/histidine kinase"/>
    <property type="match status" value="1"/>
</dbReference>
<keyword evidence="5 17" id="KW-0597">Phosphoprotein</keyword>
<evidence type="ECO:0000256" key="16">
    <source>
        <dbReference type="PROSITE-ProRule" id="PRU00110"/>
    </source>
</evidence>
<evidence type="ECO:0000256" key="10">
    <source>
        <dbReference type="ARBA" id="ARBA00022840"/>
    </source>
</evidence>
<evidence type="ECO:0000259" key="21">
    <source>
        <dbReference type="PROSITE" id="PS50113"/>
    </source>
</evidence>
<dbReference type="InterPro" id="IPR001789">
    <property type="entry name" value="Sig_transdc_resp-reg_receiver"/>
</dbReference>
<evidence type="ECO:0000256" key="15">
    <source>
        <dbReference type="ARBA" id="ARBA00068150"/>
    </source>
</evidence>
<dbReference type="SUPFAM" id="SSF47384">
    <property type="entry name" value="Homodimeric domain of signal transducing histidine kinase"/>
    <property type="match status" value="1"/>
</dbReference>
<dbReference type="Gene3D" id="3.40.50.2300">
    <property type="match status" value="2"/>
</dbReference>
<dbReference type="SUPFAM" id="SSF52172">
    <property type="entry name" value="CheY-like"/>
    <property type="match status" value="2"/>
</dbReference>
<dbReference type="GO" id="GO:0000155">
    <property type="term" value="F:phosphorelay sensor kinase activity"/>
    <property type="evidence" value="ECO:0007669"/>
    <property type="project" value="InterPro"/>
</dbReference>
<protein>
    <recommendedName>
        <fullName evidence="15">Sensory/regulatory protein RpfC</fullName>
        <ecNumber evidence="3">2.7.13.3</ecNumber>
    </recommendedName>
</protein>
<dbReference type="InterPro" id="IPR029016">
    <property type="entry name" value="GAF-like_dom_sf"/>
</dbReference>
<evidence type="ECO:0000259" key="19">
    <source>
        <dbReference type="PROSITE" id="PS50110"/>
    </source>
</evidence>
<dbReference type="PANTHER" id="PTHR45339">
    <property type="entry name" value="HYBRID SIGNAL TRANSDUCTION HISTIDINE KINASE J"/>
    <property type="match status" value="1"/>
</dbReference>
<dbReference type="EC" id="2.7.13.3" evidence="3"/>
<dbReference type="Proteomes" id="UP000232883">
    <property type="component" value="Chromosome"/>
</dbReference>
<feature type="domain" description="PAC" evidence="21">
    <location>
        <begin position="484"/>
        <end position="535"/>
    </location>
</feature>
<dbReference type="CDD" id="cd16922">
    <property type="entry name" value="HATPase_EvgS-ArcB-TorS-like"/>
    <property type="match status" value="1"/>
</dbReference>
<dbReference type="CDD" id="cd00130">
    <property type="entry name" value="PAS"/>
    <property type="match status" value="2"/>
</dbReference>
<dbReference type="InterPro" id="IPR013656">
    <property type="entry name" value="PAS_4"/>
</dbReference>
<dbReference type="PROSITE" id="PS50113">
    <property type="entry name" value="PAC"/>
    <property type="match status" value="1"/>
</dbReference>
<dbReference type="NCBIfam" id="TIGR00229">
    <property type="entry name" value="sensory_box"/>
    <property type="match status" value="2"/>
</dbReference>
<feature type="domain" description="PAS" evidence="20">
    <location>
        <begin position="286"/>
        <end position="356"/>
    </location>
</feature>
<keyword evidence="11" id="KW-1133">Transmembrane helix</keyword>
<keyword evidence="9 23" id="KW-0418">Kinase</keyword>
<dbReference type="InterPro" id="IPR036641">
    <property type="entry name" value="HPT_dom_sf"/>
</dbReference>
<keyword evidence="7" id="KW-0812">Transmembrane</keyword>
<dbReference type="Gene3D" id="2.10.70.100">
    <property type="match status" value="1"/>
</dbReference>
<feature type="modified residue" description="Phosphohistidine" evidence="16">
    <location>
        <position position="1250"/>
    </location>
</feature>
<evidence type="ECO:0000259" key="20">
    <source>
        <dbReference type="PROSITE" id="PS50112"/>
    </source>
</evidence>
<dbReference type="SUPFAM" id="SSF47226">
    <property type="entry name" value="Histidine-containing phosphotransfer domain, HPT domain"/>
    <property type="match status" value="1"/>
</dbReference>
<dbReference type="PROSITE" id="PS50109">
    <property type="entry name" value="HIS_KIN"/>
    <property type="match status" value="1"/>
</dbReference>
<dbReference type="InterPro" id="IPR013655">
    <property type="entry name" value="PAS_fold_3"/>
</dbReference>
<dbReference type="InterPro" id="IPR000014">
    <property type="entry name" value="PAS"/>
</dbReference>
<dbReference type="Pfam" id="PF00072">
    <property type="entry name" value="Response_reg"/>
    <property type="match status" value="2"/>
</dbReference>
<dbReference type="FunFam" id="1.10.287.130:FF:000002">
    <property type="entry name" value="Two-component osmosensing histidine kinase"/>
    <property type="match status" value="1"/>
</dbReference>
<evidence type="ECO:0000256" key="5">
    <source>
        <dbReference type="ARBA" id="ARBA00022553"/>
    </source>
</evidence>
<dbReference type="Gene3D" id="3.30.450.40">
    <property type="match status" value="1"/>
</dbReference>
<dbReference type="FunFam" id="3.30.565.10:FF:000010">
    <property type="entry name" value="Sensor histidine kinase RcsC"/>
    <property type="match status" value="1"/>
</dbReference>
<dbReference type="PROSITE" id="PS50112">
    <property type="entry name" value="PAS"/>
    <property type="match status" value="2"/>
</dbReference>
<dbReference type="OrthoDB" id="9811889at2"/>
<dbReference type="InterPro" id="IPR036097">
    <property type="entry name" value="HisK_dim/P_sf"/>
</dbReference>
<keyword evidence="8" id="KW-0547">Nucleotide-binding</keyword>
<feature type="domain" description="Response regulatory" evidence="19">
    <location>
        <begin position="916"/>
        <end position="1036"/>
    </location>
</feature>
<comment type="subunit">
    <text evidence="14">At low DSF concentrations, interacts with RpfF.</text>
</comment>
<dbReference type="PRINTS" id="PR00344">
    <property type="entry name" value="BCTRLSENSOR"/>
</dbReference>
<dbReference type="InterPro" id="IPR008207">
    <property type="entry name" value="Sig_transdc_His_kin_Hpt_dom"/>
</dbReference>
<dbReference type="Gene3D" id="3.30.450.20">
    <property type="entry name" value="PAS domain"/>
    <property type="match status" value="4"/>
</dbReference>
<dbReference type="Gene3D" id="1.20.120.160">
    <property type="entry name" value="HPT domain"/>
    <property type="match status" value="1"/>
</dbReference>
<keyword evidence="24" id="KW-1185">Reference proteome</keyword>
<evidence type="ECO:0000256" key="1">
    <source>
        <dbReference type="ARBA" id="ARBA00000085"/>
    </source>
</evidence>
<evidence type="ECO:0000256" key="13">
    <source>
        <dbReference type="ARBA" id="ARBA00023136"/>
    </source>
</evidence>
<dbReference type="Pfam" id="PF08447">
    <property type="entry name" value="PAS_3"/>
    <property type="match status" value="2"/>
</dbReference>
<dbReference type="KEGG" id="spir:CWM47_13560"/>
<evidence type="ECO:0000259" key="22">
    <source>
        <dbReference type="PROSITE" id="PS50894"/>
    </source>
</evidence>
<feature type="domain" description="Response regulatory" evidence="19">
    <location>
        <begin position="1059"/>
        <end position="1179"/>
    </location>
</feature>
<dbReference type="InterPro" id="IPR001610">
    <property type="entry name" value="PAC"/>
</dbReference>
<dbReference type="InterPro" id="IPR035965">
    <property type="entry name" value="PAS-like_dom_sf"/>
</dbReference>
<dbReference type="SMART" id="SM00387">
    <property type="entry name" value="HATPase_c"/>
    <property type="match status" value="1"/>
</dbReference>
<comment type="catalytic activity">
    <reaction evidence="1">
        <text>ATP + protein L-histidine = ADP + protein N-phospho-L-histidine.</text>
        <dbReference type="EC" id="2.7.13.3"/>
    </reaction>
</comment>
<dbReference type="PANTHER" id="PTHR45339:SF1">
    <property type="entry name" value="HYBRID SIGNAL TRANSDUCTION HISTIDINE KINASE J"/>
    <property type="match status" value="1"/>
</dbReference>
<dbReference type="SMART" id="SM00091">
    <property type="entry name" value="PAS"/>
    <property type="match status" value="2"/>
</dbReference>
<dbReference type="SUPFAM" id="SSF55781">
    <property type="entry name" value="GAF domain-like"/>
    <property type="match status" value="1"/>
</dbReference>
<organism evidence="23 24">
    <name type="scientific">Spirosoma pollinicola</name>
    <dbReference type="NCBI Taxonomy" id="2057025"/>
    <lineage>
        <taxon>Bacteria</taxon>
        <taxon>Pseudomonadati</taxon>
        <taxon>Bacteroidota</taxon>
        <taxon>Cytophagia</taxon>
        <taxon>Cytophagales</taxon>
        <taxon>Cytophagaceae</taxon>
        <taxon>Spirosoma</taxon>
    </lineage>
</organism>
<feature type="domain" description="Histidine kinase" evidence="18">
    <location>
        <begin position="678"/>
        <end position="900"/>
    </location>
</feature>
<evidence type="ECO:0000259" key="18">
    <source>
        <dbReference type="PROSITE" id="PS50109"/>
    </source>
</evidence>
<evidence type="ECO:0000256" key="11">
    <source>
        <dbReference type="ARBA" id="ARBA00022989"/>
    </source>
</evidence>
<feature type="modified residue" description="4-aspartylphosphate" evidence="17">
    <location>
        <position position="1110"/>
    </location>
</feature>
<evidence type="ECO:0000256" key="4">
    <source>
        <dbReference type="ARBA" id="ARBA00022475"/>
    </source>
</evidence>
<dbReference type="InterPro" id="IPR011006">
    <property type="entry name" value="CheY-like_superfamily"/>
</dbReference>
<keyword evidence="4" id="KW-1003">Cell membrane</keyword>
<dbReference type="GO" id="GO:0005524">
    <property type="term" value="F:ATP binding"/>
    <property type="evidence" value="ECO:0007669"/>
    <property type="project" value="UniProtKB-KW"/>
</dbReference>
<dbReference type="CDD" id="cd00082">
    <property type="entry name" value="HisKA"/>
    <property type="match status" value="1"/>
</dbReference>
<evidence type="ECO:0000256" key="14">
    <source>
        <dbReference type="ARBA" id="ARBA00064003"/>
    </source>
</evidence>